<evidence type="ECO:0000256" key="2">
    <source>
        <dbReference type="ARBA" id="ARBA00023125"/>
    </source>
</evidence>
<feature type="DNA-binding region" description="H-T-H motif" evidence="4">
    <location>
        <begin position="32"/>
        <end position="51"/>
    </location>
</feature>
<feature type="domain" description="HTH tetR-type" evidence="5">
    <location>
        <begin position="9"/>
        <end position="69"/>
    </location>
</feature>
<keyword evidence="2 4" id="KW-0238">DNA-binding</keyword>
<reference evidence="6" key="1">
    <citation type="journal article" date="2019" name="PLoS Negl. Trop. Dis.">
        <title>Revisiting the worldwide diversity of Leptospira species in the environment.</title>
        <authorList>
            <person name="Vincent A.T."/>
            <person name="Schiettekatte O."/>
            <person name="Bourhy P."/>
            <person name="Veyrier F.J."/>
            <person name="Picardeau M."/>
        </authorList>
    </citation>
    <scope>NUCLEOTIDE SEQUENCE [LARGE SCALE GENOMIC DNA]</scope>
    <source>
        <strain evidence="6">201300427</strain>
    </source>
</reference>
<keyword evidence="7" id="KW-1185">Reference proteome</keyword>
<dbReference type="PANTHER" id="PTHR47506">
    <property type="entry name" value="TRANSCRIPTIONAL REGULATORY PROTEIN"/>
    <property type="match status" value="1"/>
</dbReference>
<dbReference type="SUPFAM" id="SSF46689">
    <property type="entry name" value="Homeodomain-like"/>
    <property type="match status" value="1"/>
</dbReference>
<evidence type="ECO:0000256" key="1">
    <source>
        <dbReference type="ARBA" id="ARBA00023015"/>
    </source>
</evidence>
<dbReference type="PANTHER" id="PTHR47506:SF1">
    <property type="entry name" value="HTH-TYPE TRANSCRIPTIONAL REGULATOR YJDC"/>
    <property type="match status" value="1"/>
</dbReference>
<name>A0A4R9LTH7_9LEPT</name>
<organism evidence="6 7">
    <name type="scientific">Leptospira idonii</name>
    <dbReference type="NCBI Taxonomy" id="1193500"/>
    <lineage>
        <taxon>Bacteria</taxon>
        <taxon>Pseudomonadati</taxon>
        <taxon>Spirochaetota</taxon>
        <taxon>Spirochaetia</taxon>
        <taxon>Leptospirales</taxon>
        <taxon>Leptospiraceae</taxon>
        <taxon>Leptospira</taxon>
    </lineage>
</organism>
<dbReference type="AlphaFoldDB" id="A0A4R9LTH7"/>
<dbReference type="OrthoDB" id="9812484at2"/>
<dbReference type="InterPro" id="IPR009057">
    <property type="entry name" value="Homeodomain-like_sf"/>
</dbReference>
<dbReference type="Proteomes" id="UP000298058">
    <property type="component" value="Unassembled WGS sequence"/>
</dbReference>
<dbReference type="InterPro" id="IPR036271">
    <property type="entry name" value="Tet_transcr_reg_TetR-rel_C_sf"/>
</dbReference>
<evidence type="ECO:0000256" key="4">
    <source>
        <dbReference type="PROSITE-ProRule" id="PRU00335"/>
    </source>
</evidence>
<dbReference type="GO" id="GO:0003677">
    <property type="term" value="F:DNA binding"/>
    <property type="evidence" value="ECO:0007669"/>
    <property type="project" value="UniProtKB-UniRule"/>
</dbReference>
<dbReference type="Pfam" id="PF00440">
    <property type="entry name" value="TetR_N"/>
    <property type="match status" value="1"/>
</dbReference>
<dbReference type="EMBL" id="RQHW01000082">
    <property type="protein sequence ID" value="TGN16924.1"/>
    <property type="molecule type" value="Genomic_DNA"/>
</dbReference>
<dbReference type="PROSITE" id="PS50977">
    <property type="entry name" value="HTH_TETR_2"/>
    <property type="match status" value="1"/>
</dbReference>
<keyword evidence="1" id="KW-0805">Transcription regulation</keyword>
<proteinExistence type="predicted"/>
<dbReference type="SUPFAM" id="SSF48498">
    <property type="entry name" value="Tetracyclin repressor-like, C-terminal domain"/>
    <property type="match status" value="1"/>
</dbReference>
<dbReference type="Pfam" id="PF16925">
    <property type="entry name" value="TetR_C_13"/>
    <property type="match status" value="1"/>
</dbReference>
<evidence type="ECO:0000313" key="6">
    <source>
        <dbReference type="EMBL" id="TGN16924.1"/>
    </source>
</evidence>
<keyword evidence="3" id="KW-0804">Transcription</keyword>
<dbReference type="PRINTS" id="PR00455">
    <property type="entry name" value="HTHTETR"/>
</dbReference>
<protein>
    <submittedName>
        <fullName evidence="6">TetR/AcrR family transcriptional regulator</fullName>
    </submittedName>
</protein>
<comment type="caution">
    <text evidence="6">The sequence shown here is derived from an EMBL/GenBank/DDBJ whole genome shotgun (WGS) entry which is preliminary data.</text>
</comment>
<sequence>MKRNRTQTPNTKEKLLQEALDLFYKQGYPNTGINQLLENSGVFRKSFYLHFSGKEELGIEYLKVQDKEYIGYMRNMMRRYPDANDFIPAWCRILIRKMKNKEFVGCPFANFTLQTLGQSKPFEDTVKEIMQRWKKEISVYFEKASYSGKSWKSKNPDELALKFLACYQGWVQLSMTMGDTKLLFQLSDELEQLVEPYYA</sequence>
<dbReference type="InterPro" id="IPR011075">
    <property type="entry name" value="TetR_C"/>
</dbReference>
<dbReference type="Gene3D" id="1.10.357.10">
    <property type="entry name" value="Tetracycline Repressor, domain 2"/>
    <property type="match status" value="1"/>
</dbReference>
<evidence type="ECO:0000259" key="5">
    <source>
        <dbReference type="PROSITE" id="PS50977"/>
    </source>
</evidence>
<evidence type="ECO:0000313" key="7">
    <source>
        <dbReference type="Proteomes" id="UP000298058"/>
    </source>
</evidence>
<dbReference type="InterPro" id="IPR001647">
    <property type="entry name" value="HTH_TetR"/>
</dbReference>
<accession>A0A4R9LTH7</accession>
<gene>
    <name evidence="6" type="ORF">EHS15_18940</name>
</gene>
<evidence type="ECO:0000256" key="3">
    <source>
        <dbReference type="ARBA" id="ARBA00023163"/>
    </source>
</evidence>
<dbReference type="RefSeq" id="WP_135762169.1">
    <property type="nucleotide sequence ID" value="NZ_RQHW01000082.1"/>
</dbReference>